<reference evidence="2" key="2">
    <citation type="submission" date="2023-05" db="EMBL/GenBank/DDBJ databases">
        <authorList>
            <person name="Schelkunov M.I."/>
        </authorList>
    </citation>
    <scope>NUCLEOTIDE SEQUENCE</scope>
    <source>
        <strain evidence="2">Hsosn_3</strain>
        <tissue evidence="2">Leaf</tissue>
    </source>
</reference>
<dbReference type="AlphaFoldDB" id="A0AAD8M8L1"/>
<name>A0AAD8M8L1_9APIA</name>
<protein>
    <submittedName>
        <fullName evidence="2">Mediator of RNA polymerase II transcription subunit 24</fullName>
    </submittedName>
</protein>
<dbReference type="Pfam" id="PF25002">
    <property type="entry name" value="DUF7780"/>
    <property type="match status" value="1"/>
</dbReference>
<organism evidence="2 3">
    <name type="scientific">Heracleum sosnowskyi</name>
    <dbReference type="NCBI Taxonomy" id="360622"/>
    <lineage>
        <taxon>Eukaryota</taxon>
        <taxon>Viridiplantae</taxon>
        <taxon>Streptophyta</taxon>
        <taxon>Embryophyta</taxon>
        <taxon>Tracheophyta</taxon>
        <taxon>Spermatophyta</taxon>
        <taxon>Magnoliopsida</taxon>
        <taxon>eudicotyledons</taxon>
        <taxon>Gunneridae</taxon>
        <taxon>Pentapetalae</taxon>
        <taxon>asterids</taxon>
        <taxon>campanulids</taxon>
        <taxon>Apiales</taxon>
        <taxon>Apiaceae</taxon>
        <taxon>Apioideae</taxon>
        <taxon>apioid superclade</taxon>
        <taxon>Tordylieae</taxon>
        <taxon>Tordyliinae</taxon>
        <taxon>Heracleum</taxon>
    </lineage>
</organism>
<dbReference type="PANTHER" id="PTHR34960">
    <property type="entry name" value="EMB|CAB68146.1-RELATED"/>
    <property type="match status" value="1"/>
</dbReference>
<sequence>MHRRRKLAFIKLRKHPLTEKSFALQGMGTLYRRGTRSMHGLIICHLTESVTVNDVSLFLRLFFRSSLYSKFDILFIFNSSSALVFDNVIRRENDLFLNLLTRFKQLNRSDENVKSSFDGVHFMKLREKEKESEEIIWGKRVGNVSELTRLSYGSVIGFEVDEFDSENSLSGFMDHVPMSLRRWACYTMLLGRVRRSFKYTMLVDLKEVLLLGDPLGRVNNKSPESIYLSTFPTLNKHGKRNSELSQVSPSIIFGGARGIRRLSNAMLIEIVRTAMQRKRKNSVSESGVLSQLVKNEYFLKNVKLTVTTELTPEASSLNSAGSLSNYTVLRRGNNNIDMVQIHLLIKFMKHVCSFPLHSLVYNNDC</sequence>
<dbReference type="PANTHER" id="PTHR34960:SF1">
    <property type="entry name" value="EMB|CAB68146.1-RELATED"/>
    <property type="match status" value="1"/>
</dbReference>
<evidence type="ECO:0000259" key="1">
    <source>
        <dbReference type="Pfam" id="PF25002"/>
    </source>
</evidence>
<dbReference type="InterPro" id="IPR056682">
    <property type="entry name" value="DUF7780"/>
</dbReference>
<feature type="domain" description="DUF7780" evidence="1">
    <location>
        <begin position="21"/>
        <end position="309"/>
    </location>
</feature>
<evidence type="ECO:0000313" key="2">
    <source>
        <dbReference type="EMBL" id="KAK1366195.1"/>
    </source>
</evidence>
<dbReference type="Proteomes" id="UP001237642">
    <property type="component" value="Unassembled WGS sequence"/>
</dbReference>
<comment type="caution">
    <text evidence="2">The sequence shown here is derived from an EMBL/GenBank/DDBJ whole genome shotgun (WGS) entry which is preliminary data.</text>
</comment>
<accession>A0AAD8M8L1</accession>
<keyword evidence="3" id="KW-1185">Reference proteome</keyword>
<evidence type="ECO:0000313" key="3">
    <source>
        <dbReference type="Proteomes" id="UP001237642"/>
    </source>
</evidence>
<reference evidence="2" key="1">
    <citation type="submission" date="2023-02" db="EMBL/GenBank/DDBJ databases">
        <title>Genome of toxic invasive species Heracleum sosnowskyi carries increased number of genes despite the absence of recent whole-genome duplications.</title>
        <authorList>
            <person name="Schelkunov M."/>
            <person name="Shtratnikova V."/>
            <person name="Makarenko M."/>
            <person name="Klepikova A."/>
            <person name="Omelchenko D."/>
            <person name="Novikova G."/>
            <person name="Obukhova E."/>
            <person name="Bogdanov V."/>
            <person name="Penin A."/>
            <person name="Logacheva M."/>
        </authorList>
    </citation>
    <scope>NUCLEOTIDE SEQUENCE</scope>
    <source>
        <strain evidence="2">Hsosn_3</strain>
        <tissue evidence="2">Leaf</tissue>
    </source>
</reference>
<dbReference type="EMBL" id="JAUIZM010000009">
    <property type="protein sequence ID" value="KAK1366195.1"/>
    <property type="molecule type" value="Genomic_DNA"/>
</dbReference>
<gene>
    <name evidence="2" type="ORF">POM88_041756</name>
</gene>
<proteinExistence type="predicted"/>